<dbReference type="GeneID" id="28976472"/>
<gene>
    <name evidence="2" type="ORF">RHOBADRAFT_51802</name>
</gene>
<protein>
    <submittedName>
        <fullName evidence="2">Uncharacterized protein</fullName>
    </submittedName>
</protein>
<reference evidence="2 3" key="1">
    <citation type="journal article" date="2015" name="Front. Microbiol.">
        <title>Genome sequence of the plant growth promoting endophytic yeast Rhodotorula graminis WP1.</title>
        <authorList>
            <person name="Firrincieli A."/>
            <person name="Otillar R."/>
            <person name="Salamov A."/>
            <person name="Schmutz J."/>
            <person name="Khan Z."/>
            <person name="Redman R.S."/>
            <person name="Fleck N.D."/>
            <person name="Lindquist E."/>
            <person name="Grigoriev I.V."/>
            <person name="Doty S.L."/>
        </authorList>
    </citation>
    <scope>NUCLEOTIDE SEQUENCE [LARGE SCALE GENOMIC DNA]</scope>
    <source>
        <strain evidence="2 3">WP1</strain>
    </source>
</reference>
<evidence type="ECO:0000313" key="2">
    <source>
        <dbReference type="EMBL" id="KPV76812.1"/>
    </source>
</evidence>
<feature type="region of interest" description="Disordered" evidence="1">
    <location>
        <begin position="91"/>
        <end position="132"/>
    </location>
</feature>
<evidence type="ECO:0000256" key="1">
    <source>
        <dbReference type="SAM" id="MobiDB-lite"/>
    </source>
</evidence>
<feature type="region of interest" description="Disordered" evidence="1">
    <location>
        <begin position="1"/>
        <end position="66"/>
    </location>
</feature>
<dbReference type="Proteomes" id="UP000053890">
    <property type="component" value="Unassembled WGS sequence"/>
</dbReference>
<accession>A0A194S892</accession>
<feature type="compositionally biased region" description="Pro residues" evidence="1">
    <location>
        <begin position="14"/>
        <end position="33"/>
    </location>
</feature>
<name>A0A194S892_RHOGW</name>
<organism evidence="2 3">
    <name type="scientific">Rhodotorula graminis (strain WP1)</name>
    <dbReference type="NCBI Taxonomy" id="578459"/>
    <lineage>
        <taxon>Eukaryota</taxon>
        <taxon>Fungi</taxon>
        <taxon>Dikarya</taxon>
        <taxon>Basidiomycota</taxon>
        <taxon>Pucciniomycotina</taxon>
        <taxon>Microbotryomycetes</taxon>
        <taxon>Sporidiobolales</taxon>
        <taxon>Sporidiobolaceae</taxon>
        <taxon>Rhodotorula</taxon>
    </lineage>
</organism>
<dbReference type="AlphaFoldDB" id="A0A194S892"/>
<proteinExistence type="predicted"/>
<feature type="compositionally biased region" description="Basic and acidic residues" evidence="1">
    <location>
        <begin position="114"/>
        <end position="123"/>
    </location>
</feature>
<dbReference type="RefSeq" id="XP_018272861.1">
    <property type="nucleotide sequence ID" value="XM_018416024.1"/>
</dbReference>
<evidence type="ECO:0000313" key="3">
    <source>
        <dbReference type="Proteomes" id="UP000053890"/>
    </source>
</evidence>
<keyword evidence="3" id="KW-1185">Reference proteome</keyword>
<sequence>MTVPLSLSARRGAPSPPKALMTPPPYCASPPLVPVESRSPDLAGADGLKGASGPRGGAGDEDGEDKYLALATPAQRSYFVTLSGLFEGAAVQSREGASPVEEKEVPGRTSWARGRQDDERDRGCGYSCCTVS</sequence>
<dbReference type="EMBL" id="KQ474075">
    <property type="protein sequence ID" value="KPV76812.1"/>
    <property type="molecule type" value="Genomic_DNA"/>
</dbReference>